<reference evidence="1" key="1">
    <citation type="submission" date="2021-02" db="EMBL/GenBank/DDBJ databases">
        <authorList>
            <person name="Nowell W R."/>
        </authorList>
    </citation>
    <scope>NUCLEOTIDE SEQUENCE</scope>
</reference>
<evidence type="ECO:0000313" key="1">
    <source>
        <dbReference type="EMBL" id="CAF1052052.1"/>
    </source>
</evidence>
<dbReference type="OrthoDB" id="10034447at2759"/>
<dbReference type="Proteomes" id="UP000681722">
    <property type="component" value="Unassembled WGS sequence"/>
</dbReference>
<dbReference type="Gene3D" id="3.10.20.90">
    <property type="entry name" value="Phosphatidylinositol 3-kinase Catalytic Subunit, Chain A, domain 1"/>
    <property type="match status" value="1"/>
</dbReference>
<name>A0A814KNL9_9BILA</name>
<sequence length="501" mass="56655">MTNNHNNTNNNISKSLNGDEEVTLEIPVWVQGKRKWVTGITKKTTFDDLIYALLQQADLLTNNNGISGFAIAECIQIVSSSLSSKDNTPSINDSLVTQRIIKGRLKVMKSFKNWQFDKLPLTILQLITTKQSSIDNKFRTKVKKFLSTKTLTTNQSISSSFSETSIPYTLGIVKPTLPKLSQSSSSSPISSQQQLNELYECSNVLERQQRLLNYLDEKIHQTQYNVLSYEQLPTAIVSSKRQNDIAIDNTINPQDISLLFSNIHDKQQLYATTQLCNEILRLQDRINEQSNLFYDVEQAISNELNSVLFDQQDNTYDTLPLTLNSSTYGTITTTNSTPTNSSDTPSDVNTLKNSIYRSREVTRLQCKEMHDLDLCLRESDIIIGKKIDELKYLEYETQSSNYNNNSNMHVYSITPNYNCFYNNQSNTIDDTHQQINYDTISNDHLNNSVGATIVDSHNLYSRDDLKITKEADDDSGINSLISDDSNVANGNQGKSCLETLV</sequence>
<proteinExistence type="predicted"/>
<dbReference type="EMBL" id="CAJOBC010004271">
    <property type="protein sequence ID" value="CAF3821486.1"/>
    <property type="molecule type" value="Genomic_DNA"/>
</dbReference>
<gene>
    <name evidence="1" type="ORF">GPM918_LOCUS16334</name>
    <name evidence="2" type="ORF">SRO942_LOCUS16334</name>
</gene>
<dbReference type="AlphaFoldDB" id="A0A814KNL9"/>
<evidence type="ECO:0000313" key="3">
    <source>
        <dbReference type="Proteomes" id="UP000663829"/>
    </source>
</evidence>
<accession>A0A814KNL9</accession>
<organism evidence="1 3">
    <name type="scientific">Didymodactylos carnosus</name>
    <dbReference type="NCBI Taxonomy" id="1234261"/>
    <lineage>
        <taxon>Eukaryota</taxon>
        <taxon>Metazoa</taxon>
        <taxon>Spiralia</taxon>
        <taxon>Gnathifera</taxon>
        <taxon>Rotifera</taxon>
        <taxon>Eurotatoria</taxon>
        <taxon>Bdelloidea</taxon>
        <taxon>Philodinida</taxon>
        <taxon>Philodinidae</taxon>
        <taxon>Didymodactylos</taxon>
    </lineage>
</organism>
<evidence type="ECO:0000313" key="2">
    <source>
        <dbReference type="EMBL" id="CAF3821486.1"/>
    </source>
</evidence>
<protein>
    <submittedName>
        <fullName evidence="1">Uncharacterized protein</fullName>
    </submittedName>
</protein>
<dbReference type="EMBL" id="CAJNOQ010004271">
    <property type="protein sequence ID" value="CAF1052052.1"/>
    <property type="molecule type" value="Genomic_DNA"/>
</dbReference>
<comment type="caution">
    <text evidence="1">The sequence shown here is derived from an EMBL/GenBank/DDBJ whole genome shotgun (WGS) entry which is preliminary data.</text>
</comment>
<keyword evidence="3" id="KW-1185">Reference proteome</keyword>
<dbReference type="Proteomes" id="UP000663829">
    <property type="component" value="Unassembled WGS sequence"/>
</dbReference>